<name>A0AAE2CLH9_9LAMI</name>
<evidence type="ECO:0000313" key="1">
    <source>
        <dbReference type="EMBL" id="KAK4426543.1"/>
    </source>
</evidence>
<reference evidence="1" key="2">
    <citation type="journal article" date="2024" name="Plant">
        <title>Genomic evolution and insights into agronomic trait innovations of Sesamum species.</title>
        <authorList>
            <person name="Miao H."/>
            <person name="Wang L."/>
            <person name="Qu L."/>
            <person name="Liu H."/>
            <person name="Sun Y."/>
            <person name="Le M."/>
            <person name="Wang Q."/>
            <person name="Wei S."/>
            <person name="Zheng Y."/>
            <person name="Lin W."/>
            <person name="Duan Y."/>
            <person name="Cao H."/>
            <person name="Xiong S."/>
            <person name="Wang X."/>
            <person name="Wei L."/>
            <person name="Li C."/>
            <person name="Ma Q."/>
            <person name="Ju M."/>
            <person name="Zhao R."/>
            <person name="Li G."/>
            <person name="Mu C."/>
            <person name="Tian Q."/>
            <person name="Mei H."/>
            <person name="Zhang T."/>
            <person name="Gao T."/>
            <person name="Zhang H."/>
        </authorList>
    </citation>
    <scope>NUCLEOTIDE SEQUENCE</scope>
    <source>
        <strain evidence="1">3651</strain>
    </source>
</reference>
<reference evidence="1" key="1">
    <citation type="submission" date="2020-06" db="EMBL/GenBank/DDBJ databases">
        <authorList>
            <person name="Li T."/>
            <person name="Hu X."/>
            <person name="Zhang T."/>
            <person name="Song X."/>
            <person name="Zhang H."/>
            <person name="Dai N."/>
            <person name="Sheng W."/>
            <person name="Hou X."/>
            <person name="Wei L."/>
        </authorList>
    </citation>
    <scope>NUCLEOTIDE SEQUENCE</scope>
    <source>
        <strain evidence="1">3651</strain>
        <tissue evidence="1">Leaf</tissue>
    </source>
</reference>
<comment type="caution">
    <text evidence="1">The sequence shown here is derived from an EMBL/GenBank/DDBJ whole genome shotgun (WGS) entry which is preliminary data.</text>
</comment>
<proteinExistence type="predicted"/>
<organism evidence="1 2">
    <name type="scientific">Sesamum alatum</name>
    <dbReference type="NCBI Taxonomy" id="300844"/>
    <lineage>
        <taxon>Eukaryota</taxon>
        <taxon>Viridiplantae</taxon>
        <taxon>Streptophyta</taxon>
        <taxon>Embryophyta</taxon>
        <taxon>Tracheophyta</taxon>
        <taxon>Spermatophyta</taxon>
        <taxon>Magnoliopsida</taxon>
        <taxon>eudicotyledons</taxon>
        <taxon>Gunneridae</taxon>
        <taxon>Pentapetalae</taxon>
        <taxon>asterids</taxon>
        <taxon>lamiids</taxon>
        <taxon>Lamiales</taxon>
        <taxon>Pedaliaceae</taxon>
        <taxon>Sesamum</taxon>
    </lineage>
</organism>
<gene>
    <name evidence="1" type="ORF">Salat_1422900</name>
</gene>
<keyword evidence="2" id="KW-1185">Reference proteome</keyword>
<dbReference type="AlphaFoldDB" id="A0AAE2CLH9"/>
<protein>
    <submittedName>
        <fullName evidence="1">Uncharacterized protein</fullName>
    </submittedName>
</protein>
<accession>A0AAE2CLH9</accession>
<dbReference type="Proteomes" id="UP001293254">
    <property type="component" value="Unassembled WGS sequence"/>
</dbReference>
<dbReference type="EMBL" id="JACGWO010000005">
    <property type="protein sequence ID" value="KAK4426543.1"/>
    <property type="molecule type" value="Genomic_DNA"/>
</dbReference>
<evidence type="ECO:0000313" key="2">
    <source>
        <dbReference type="Proteomes" id="UP001293254"/>
    </source>
</evidence>
<sequence>MEDSSFQIGLWMESWKGNMQSRIQHLDSEMGAAIDSLKHYVDLAIESHMDEENEENNHVAIVKSQLVMVGAMKELQQLIVWLGDREVVIVSKVTGHSSMAAVCGVQKIIVVPAYVGQRSSIETVVGRCLLDPKGRVEREELMT</sequence>